<keyword evidence="1" id="KW-0812">Transmembrane</keyword>
<feature type="transmembrane region" description="Helical" evidence="1">
    <location>
        <begin position="55"/>
        <end position="75"/>
    </location>
</feature>
<evidence type="ECO:0000313" key="2">
    <source>
        <dbReference type="EMBL" id="GAI72883.1"/>
    </source>
</evidence>
<comment type="caution">
    <text evidence="2">The sequence shown here is derived from an EMBL/GenBank/DDBJ whole genome shotgun (WGS) entry which is preliminary data.</text>
</comment>
<keyword evidence="1" id="KW-0472">Membrane</keyword>
<reference evidence="2" key="1">
    <citation type="journal article" date="2014" name="Front. Microbiol.">
        <title>High frequency of phylogenetically diverse reductive dehalogenase-homologous genes in deep subseafloor sedimentary metagenomes.</title>
        <authorList>
            <person name="Kawai M."/>
            <person name="Futagami T."/>
            <person name="Toyoda A."/>
            <person name="Takaki Y."/>
            <person name="Nishi S."/>
            <person name="Hori S."/>
            <person name="Arai W."/>
            <person name="Tsubouchi T."/>
            <person name="Morono Y."/>
            <person name="Uchiyama I."/>
            <person name="Ito T."/>
            <person name="Fujiyama A."/>
            <person name="Inagaki F."/>
            <person name="Takami H."/>
        </authorList>
    </citation>
    <scope>NUCLEOTIDE SEQUENCE</scope>
    <source>
        <strain evidence="2">Expedition CK06-06</strain>
    </source>
</reference>
<dbReference type="AlphaFoldDB" id="X1QX75"/>
<sequence>MSHNNDDFLMRMCREAADELAHGNKTWREIETNTLFLACVGMVMNHMTTKIARPLWFFAGSVFCALVGWGISVLLGG</sequence>
<dbReference type="EMBL" id="BARW01013915">
    <property type="protein sequence ID" value="GAI72883.1"/>
    <property type="molecule type" value="Genomic_DNA"/>
</dbReference>
<keyword evidence="1" id="KW-1133">Transmembrane helix</keyword>
<organism evidence="2">
    <name type="scientific">marine sediment metagenome</name>
    <dbReference type="NCBI Taxonomy" id="412755"/>
    <lineage>
        <taxon>unclassified sequences</taxon>
        <taxon>metagenomes</taxon>
        <taxon>ecological metagenomes</taxon>
    </lineage>
</organism>
<name>X1QX75_9ZZZZ</name>
<evidence type="ECO:0000256" key="1">
    <source>
        <dbReference type="SAM" id="Phobius"/>
    </source>
</evidence>
<proteinExistence type="predicted"/>
<accession>X1QX75</accession>
<gene>
    <name evidence="2" type="ORF">S12H4_25118</name>
</gene>
<protein>
    <submittedName>
        <fullName evidence="2">Uncharacterized protein</fullName>
    </submittedName>
</protein>